<feature type="domain" description="Major facilitator superfamily (MFS) profile" evidence="6">
    <location>
        <begin position="24"/>
        <end position="449"/>
    </location>
</feature>
<dbReference type="InterPro" id="IPR005829">
    <property type="entry name" value="Sugar_transporter_CS"/>
</dbReference>
<protein>
    <submittedName>
        <fullName evidence="7">MFS family permease</fullName>
    </submittedName>
</protein>
<name>A0ABS4WYU1_9MICO</name>
<feature type="transmembrane region" description="Helical" evidence="5">
    <location>
        <begin position="334"/>
        <end position="355"/>
    </location>
</feature>
<dbReference type="PANTHER" id="PTHR23501">
    <property type="entry name" value="MAJOR FACILITATOR SUPERFAMILY"/>
    <property type="match status" value="1"/>
</dbReference>
<keyword evidence="3 5" id="KW-1133">Transmembrane helix</keyword>
<evidence type="ECO:0000256" key="3">
    <source>
        <dbReference type="ARBA" id="ARBA00022989"/>
    </source>
</evidence>
<evidence type="ECO:0000313" key="7">
    <source>
        <dbReference type="EMBL" id="MBP2381382.1"/>
    </source>
</evidence>
<organism evidence="7 8">
    <name type="scientific">Brachybacterium sacelli</name>
    <dbReference type="NCBI Taxonomy" id="173364"/>
    <lineage>
        <taxon>Bacteria</taxon>
        <taxon>Bacillati</taxon>
        <taxon>Actinomycetota</taxon>
        <taxon>Actinomycetes</taxon>
        <taxon>Micrococcales</taxon>
        <taxon>Dermabacteraceae</taxon>
        <taxon>Brachybacterium</taxon>
    </lineage>
</organism>
<dbReference type="PROSITE" id="PS00217">
    <property type="entry name" value="SUGAR_TRANSPORT_2"/>
    <property type="match status" value="1"/>
</dbReference>
<feature type="transmembrane region" description="Helical" evidence="5">
    <location>
        <begin position="114"/>
        <end position="135"/>
    </location>
</feature>
<dbReference type="InterPro" id="IPR011701">
    <property type="entry name" value="MFS"/>
</dbReference>
<evidence type="ECO:0000256" key="2">
    <source>
        <dbReference type="ARBA" id="ARBA00022692"/>
    </source>
</evidence>
<sequence>MTRRAATAPAVTAERLWATPHRTAVAGVLCLMMFIAFEAYAIVTALPVIAADLQADSWYSFAFAATVTTGLLGMIIGGNWADRSGIRTPLAVGGSMFLLGLALSAIAPDMSVFIAGRLLQGLGGGIDSVITYVLIAQLLPERLRPRMFGLLVTAWLLPAMIGPLLTGVVVDRLHWRALFVLILLGSAAALIALLHVARRAPTPRCDTPILGRRGLWAAVACLGVVGLHLTAQLATTWAITLTVLAVVVTAAATYQLMPVGTLRARPGPPRLIAVRGLLGATVAATDIYLTHYLQRELDYSPTGAGVVVAVGALGWFTGAWLHNRSSDSGTPDRLGLAAAFVVIGPLAVLTLVTGLTTVPLAAGGCALMGAGMGMAYPRISAAALARTEPTRHGHVSSALQSIEQLSTSTLTAVTGLLLVALTAGGYTITYALIAAVGGLGLGILVRRPDAETS</sequence>
<evidence type="ECO:0000256" key="4">
    <source>
        <dbReference type="ARBA" id="ARBA00023136"/>
    </source>
</evidence>
<feature type="transmembrane region" description="Helical" evidence="5">
    <location>
        <begin position="58"/>
        <end position="78"/>
    </location>
</feature>
<feature type="transmembrane region" description="Helical" evidence="5">
    <location>
        <begin position="90"/>
        <end position="108"/>
    </location>
</feature>
<keyword evidence="8" id="KW-1185">Reference proteome</keyword>
<feature type="transmembrane region" description="Helical" evidence="5">
    <location>
        <begin position="24"/>
        <end position="46"/>
    </location>
</feature>
<dbReference type="InterPro" id="IPR036259">
    <property type="entry name" value="MFS_trans_sf"/>
</dbReference>
<dbReference type="Gene3D" id="1.20.1250.20">
    <property type="entry name" value="MFS general substrate transporter like domains"/>
    <property type="match status" value="1"/>
</dbReference>
<keyword evidence="2 5" id="KW-0812">Transmembrane</keyword>
<feature type="transmembrane region" description="Helical" evidence="5">
    <location>
        <begin position="147"/>
        <end position="169"/>
    </location>
</feature>
<feature type="transmembrane region" description="Helical" evidence="5">
    <location>
        <begin position="271"/>
        <end position="290"/>
    </location>
</feature>
<comment type="subcellular location">
    <subcellularLocation>
        <location evidence="1">Cell membrane</location>
        <topology evidence="1">Multi-pass membrane protein</topology>
    </subcellularLocation>
</comment>
<dbReference type="Proteomes" id="UP001519290">
    <property type="component" value="Unassembled WGS sequence"/>
</dbReference>
<dbReference type="InterPro" id="IPR020846">
    <property type="entry name" value="MFS_dom"/>
</dbReference>
<dbReference type="Pfam" id="PF07690">
    <property type="entry name" value="MFS_1"/>
    <property type="match status" value="1"/>
</dbReference>
<dbReference type="EMBL" id="JAGIOD010000001">
    <property type="protein sequence ID" value="MBP2381382.1"/>
    <property type="molecule type" value="Genomic_DNA"/>
</dbReference>
<proteinExistence type="predicted"/>
<reference evidence="7 8" key="1">
    <citation type="submission" date="2021-03" db="EMBL/GenBank/DDBJ databases">
        <title>Sequencing the genomes of 1000 actinobacteria strains.</title>
        <authorList>
            <person name="Klenk H.-P."/>
        </authorList>
    </citation>
    <scope>NUCLEOTIDE SEQUENCE [LARGE SCALE GENOMIC DNA]</scope>
    <source>
        <strain evidence="7 8">DSM 14566</strain>
    </source>
</reference>
<evidence type="ECO:0000259" key="6">
    <source>
        <dbReference type="PROSITE" id="PS50850"/>
    </source>
</evidence>
<keyword evidence="4 5" id="KW-0472">Membrane</keyword>
<dbReference type="PROSITE" id="PS50850">
    <property type="entry name" value="MFS"/>
    <property type="match status" value="1"/>
</dbReference>
<accession>A0ABS4WYU1</accession>
<dbReference type="PANTHER" id="PTHR23501:SF154">
    <property type="entry name" value="MULTIDRUG-EFFLUX TRANSPORTER RV1634-RELATED"/>
    <property type="match status" value="1"/>
</dbReference>
<dbReference type="RefSeq" id="WP_209900486.1">
    <property type="nucleotide sequence ID" value="NZ_BAAAJW010000002.1"/>
</dbReference>
<feature type="transmembrane region" description="Helical" evidence="5">
    <location>
        <begin position="175"/>
        <end position="194"/>
    </location>
</feature>
<comment type="caution">
    <text evidence="7">The sequence shown here is derived from an EMBL/GenBank/DDBJ whole genome shotgun (WGS) entry which is preliminary data.</text>
</comment>
<evidence type="ECO:0000313" key="8">
    <source>
        <dbReference type="Proteomes" id="UP001519290"/>
    </source>
</evidence>
<feature type="transmembrane region" description="Helical" evidence="5">
    <location>
        <begin position="302"/>
        <end position="322"/>
    </location>
</feature>
<feature type="transmembrane region" description="Helical" evidence="5">
    <location>
        <begin position="237"/>
        <end position="259"/>
    </location>
</feature>
<feature type="transmembrane region" description="Helical" evidence="5">
    <location>
        <begin position="428"/>
        <end position="445"/>
    </location>
</feature>
<feature type="transmembrane region" description="Helical" evidence="5">
    <location>
        <begin position="214"/>
        <end position="231"/>
    </location>
</feature>
<dbReference type="SUPFAM" id="SSF103473">
    <property type="entry name" value="MFS general substrate transporter"/>
    <property type="match status" value="1"/>
</dbReference>
<evidence type="ECO:0000256" key="1">
    <source>
        <dbReference type="ARBA" id="ARBA00004651"/>
    </source>
</evidence>
<evidence type="ECO:0000256" key="5">
    <source>
        <dbReference type="SAM" id="Phobius"/>
    </source>
</evidence>
<gene>
    <name evidence="7" type="ORF">JOF43_001339</name>
</gene>